<evidence type="ECO:0000256" key="1">
    <source>
        <dbReference type="SAM" id="MobiDB-lite"/>
    </source>
</evidence>
<dbReference type="EMBL" id="VHII01000017">
    <property type="protein sequence ID" value="KAF1377167.1"/>
    <property type="molecule type" value="Genomic_DNA"/>
</dbReference>
<accession>A0A6A5DTB1</accession>
<keyword evidence="3" id="KW-1185">Reference proteome</keyword>
<feature type="region of interest" description="Disordered" evidence="1">
    <location>
        <begin position="25"/>
        <end position="107"/>
    </location>
</feature>
<reference evidence="2 3" key="1">
    <citation type="submission" date="2019-06" db="EMBL/GenBank/DDBJ databases">
        <title>A chromosome-scale genome assembly of the European perch, Perca fluviatilis.</title>
        <authorList>
            <person name="Roques C."/>
            <person name="Zahm M."/>
            <person name="Cabau C."/>
            <person name="Klopp C."/>
            <person name="Bouchez O."/>
            <person name="Donnadieu C."/>
            <person name="Kuhl H."/>
            <person name="Gislard M."/>
            <person name="Guendouz S."/>
            <person name="Journot L."/>
            <person name="Haffray P."/>
            <person name="Bestin A."/>
            <person name="Morvezen R."/>
            <person name="Feron R."/>
            <person name="Wen M."/>
            <person name="Jouanno E."/>
            <person name="Herpin A."/>
            <person name="Schartl M."/>
            <person name="Postlethwait J."/>
            <person name="Schaerlinger B."/>
            <person name="Chardard D."/>
            <person name="Lecocq T."/>
            <person name="Poncet C."/>
            <person name="Jaffrelo L."/>
            <person name="Lampietro C."/>
            <person name="Guiguen Y."/>
        </authorList>
    </citation>
    <scope>NUCLEOTIDE SEQUENCE [LARGE SCALE GENOMIC DNA]</scope>
    <source>
        <tissue evidence="2">Blood</tissue>
    </source>
</reference>
<dbReference type="AlphaFoldDB" id="A0A6A5DTB1"/>
<feature type="region of interest" description="Disordered" evidence="1">
    <location>
        <begin position="1"/>
        <end position="20"/>
    </location>
</feature>
<evidence type="ECO:0000313" key="3">
    <source>
        <dbReference type="Proteomes" id="UP000465112"/>
    </source>
</evidence>
<proteinExistence type="predicted"/>
<organism evidence="2 3">
    <name type="scientific">Perca fluviatilis</name>
    <name type="common">European perch</name>
    <dbReference type="NCBI Taxonomy" id="8168"/>
    <lineage>
        <taxon>Eukaryota</taxon>
        <taxon>Metazoa</taxon>
        <taxon>Chordata</taxon>
        <taxon>Craniata</taxon>
        <taxon>Vertebrata</taxon>
        <taxon>Euteleostomi</taxon>
        <taxon>Actinopterygii</taxon>
        <taxon>Neopterygii</taxon>
        <taxon>Teleostei</taxon>
        <taxon>Neoteleostei</taxon>
        <taxon>Acanthomorphata</taxon>
        <taxon>Eupercaria</taxon>
        <taxon>Perciformes</taxon>
        <taxon>Percoidei</taxon>
        <taxon>Percidae</taxon>
        <taxon>Percinae</taxon>
        <taxon>Perca</taxon>
    </lineage>
</organism>
<sequence>MSDCVEEEDGAGSLVSGCLSLKSDCSNTPPDFGNEPGPLDTKGQDNTQRAESVVSGCLSMKSDQSKPYPLDFSNDPGPSGTKKRSDVSLEEQPSRSRTRPELQTDDQTCTVQIIGGQHEYKLSLKKTCDRVTEGSDQTENGTLNAKGSETSLKRIYTAVYITDGQSEEVYTQH</sequence>
<comment type="caution">
    <text evidence="2">The sequence shown here is derived from an EMBL/GenBank/DDBJ whole genome shotgun (WGS) entry which is preliminary data.</text>
</comment>
<protein>
    <submittedName>
        <fullName evidence="2">Uncharacterized protein</fullName>
    </submittedName>
</protein>
<dbReference type="Proteomes" id="UP000465112">
    <property type="component" value="Chromosome 17"/>
</dbReference>
<gene>
    <name evidence="2" type="ORF">PFLUV_G00197780</name>
</gene>
<feature type="compositionally biased region" description="Acidic residues" evidence="1">
    <location>
        <begin position="1"/>
        <end position="10"/>
    </location>
</feature>
<evidence type="ECO:0000313" key="2">
    <source>
        <dbReference type="EMBL" id="KAF1377167.1"/>
    </source>
</evidence>
<feature type="compositionally biased region" description="Basic and acidic residues" evidence="1">
    <location>
        <begin position="83"/>
        <end position="102"/>
    </location>
</feature>
<name>A0A6A5DTB1_PERFL</name>